<reference evidence="4 5" key="3">
    <citation type="submission" date="2019-11" db="EMBL/GenBank/DDBJ databases">
        <title>A de novo genome assembly of a pear dwarfing rootstock.</title>
        <authorList>
            <person name="Wang F."/>
            <person name="Wang J."/>
            <person name="Li S."/>
            <person name="Zhang Y."/>
            <person name="Fang M."/>
            <person name="Ma L."/>
            <person name="Zhao Y."/>
            <person name="Jiang S."/>
        </authorList>
    </citation>
    <scope>NUCLEOTIDE SEQUENCE [LARGE SCALE GENOMIC DNA]</scope>
    <source>
        <strain evidence="4">S2</strain>
        <tissue evidence="4">Leaf</tissue>
    </source>
</reference>
<dbReference type="InterPro" id="IPR025486">
    <property type="entry name" value="DUF4378"/>
</dbReference>
<keyword evidence="5" id="KW-1185">Reference proteome</keyword>
<dbReference type="OrthoDB" id="769613at2759"/>
<sequence length="272" mass="30109">MQQYGSVAELATVGPENPSPMSVLDVSAYRDDALSLVEQMPNALQGNGAEDANHSEGEDQWNPADKLDSKGSGLTSEIIRMKLKNFENLVQKLRRLNYNHDEARTDYIASLCQNTNPDHRYISEILLASGLLLRDLGSSLTTFQLHPSGHPHQPCTDKLAKKTFNAQKLLKELSSEIEQLQAKKPECSLEDEDDGLKNILWEDVVQTGQKAGQFFHGDTSGVVLHVERLIFKDLVNEIVIGEAAASSRAKQHNKLCVRSTVLNAGFCKEVNL</sequence>
<dbReference type="PANTHER" id="PTHR31680:SF4">
    <property type="entry name" value="LONGIFOLIA PROTEIN"/>
    <property type="match status" value="1"/>
</dbReference>
<organism evidence="4 5">
    <name type="scientific">Pyrus ussuriensis x Pyrus communis</name>
    <dbReference type="NCBI Taxonomy" id="2448454"/>
    <lineage>
        <taxon>Eukaryota</taxon>
        <taxon>Viridiplantae</taxon>
        <taxon>Streptophyta</taxon>
        <taxon>Embryophyta</taxon>
        <taxon>Tracheophyta</taxon>
        <taxon>Spermatophyta</taxon>
        <taxon>Magnoliopsida</taxon>
        <taxon>eudicotyledons</taxon>
        <taxon>Gunneridae</taxon>
        <taxon>Pentapetalae</taxon>
        <taxon>rosids</taxon>
        <taxon>fabids</taxon>
        <taxon>Rosales</taxon>
        <taxon>Rosaceae</taxon>
        <taxon>Amygdaloideae</taxon>
        <taxon>Maleae</taxon>
        <taxon>Pyrus</taxon>
    </lineage>
</organism>
<dbReference type="InterPro" id="IPR033334">
    <property type="entry name" value="LNG1/2"/>
</dbReference>
<evidence type="ECO:0000313" key="4">
    <source>
        <dbReference type="EMBL" id="KAB2633617.1"/>
    </source>
</evidence>
<dbReference type="GO" id="GO:0051513">
    <property type="term" value="P:regulation of monopolar cell growth"/>
    <property type="evidence" value="ECO:0007669"/>
    <property type="project" value="InterPro"/>
</dbReference>
<feature type="region of interest" description="Disordered" evidence="2">
    <location>
        <begin position="1"/>
        <end position="20"/>
    </location>
</feature>
<feature type="coiled-coil region" evidence="1">
    <location>
        <begin position="163"/>
        <end position="190"/>
    </location>
</feature>
<name>A0A5N5I386_9ROSA</name>
<gene>
    <name evidence="4" type="ORF">D8674_029864</name>
</gene>
<comment type="caution">
    <text evidence="4">The sequence shown here is derived from an EMBL/GenBank/DDBJ whole genome shotgun (WGS) entry which is preliminary data.</text>
</comment>
<dbReference type="PANTHER" id="PTHR31680">
    <property type="entry name" value="LONGIFOLIA PROTEIN"/>
    <property type="match status" value="1"/>
</dbReference>
<dbReference type="AlphaFoldDB" id="A0A5N5I386"/>
<dbReference type="Pfam" id="PF14309">
    <property type="entry name" value="DUF4378"/>
    <property type="match status" value="1"/>
</dbReference>
<reference evidence="4 5" key="1">
    <citation type="submission" date="2019-09" db="EMBL/GenBank/DDBJ databases">
        <authorList>
            <person name="Ou C."/>
        </authorList>
    </citation>
    <scope>NUCLEOTIDE SEQUENCE [LARGE SCALE GENOMIC DNA]</scope>
    <source>
        <strain evidence="4">S2</strain>
        <tissue evidence="4">Leaf</tissue>
    </source>
</reference>
<dbReference type="EMBL" id="SMOL01000120">
    <property type="protein sequence ID" value="KAB2633617.1"/>
    <property type="molecule type" value="Genomic_DNA"/>
</dbReference>
<keyword evidence="1" id="KW-0175">Coiled coil</keyword>
<dbReference type="Proteomes" id="UP000327157">
    <property type="component" value="Chromosome 6"/>
</dbReference>
<proteinExistence type="predicted"/>
<evidence type="ECO:0000313" key="5">
    <source>
        <dbReference type="Proteomes" id="UP000327157"/>
    </source>
</evidence>
<protein>
    <submittedName>
        <fullName evidence="4">Protein LONGIFOLIA 2</fullName>
    </submittedName>
</protein>
<accession>A0A5N5I386</accession>
<feature type="region of interest" description="Disordered" evidence="2">
    <location>
        <begin position="45"/>
        <end position="69"/>
    </location>
</feature>
<evidence type="ECO:0000256" key="2">
    <source>
        <dbReference type="SAM" id="MobiDB-lite"/>
    </source>
</evidence>
<evidence type="ECO:0000256" key="1">
    <source>
        <dbReference type="SAM" id="Coils"/>
    </source>
</evidence>
<evidence type="ECO:0000259" key="3">
    <source>
        <dbReference type="Pfam" id="PF14309"/>
    </source>
</evidence>
<reference evidence="5" key="2">
    <citation type="submission" date="2019-10" db="EMBL/GenBank/DDBJ databases">
        <title>A de novo genome assembly of a pear dwarfing rootstock.</title>
        <authorList>
            <person name="Wang F."/>
            <person name="Wang J."/>
            <person name="Li S."/>
            <person name="Zhang Y."/>
            <person name="Fang M."/>
            <person name="Ma L."/>
            <person name="Zhao Y."/>
            <person name="Jiang S."/>
        </authorList>
    </citation>
    <scope>NUCLEOTIDE SEQUENCE [LARGE SCALE GENOMIC DNA]</scope>
</reference>
<feature type="domain" description="DUF4378" evidence="3">
    <location>
        <begin position="153"/>
        <end position="237"/>
    </location>
</feature>